<feature type="transmembrane region" description="Helical" evidence="5">
    <location>
        <begin position="67"/>
        <end position="90"/>
    </location>
</feature>
<keyword evidence="6" id="KW-0808">Transferase</keyword>
<dbReference type="EMBL" id="FIGG01000001">
    <property type="protein sequence ID" value="CYU24744.1"/>
    <property type="molecule type" value="Genomic_DNA"/>
</dbReference>
<sequence length="181" mass="21064">MIVFWVISVFVLRLYFLKISLRNEQRILANGGSEYGVQNTKLLTVVHIVFYLSCLSEAVLKQASFDGLSVLGLAVLFFSMMMLCWVTRILGDIWTVKLMLVKNHRFIDHWLFRTVKHPNYFLNIIPELIGLSLLCHARFSFIILFPIYMVVLYRRIHEENILLKEVIIPNGKVESAGEMLE</sequence>
<evidence type="ECO:0000256" key="5">
    <source>
        <dbReference type="SAM" id="Phobius"/>
    </source>
</evidence>
<evidence type="ECO:0000256" key="1">
    <source>
        <dbReference type="ARBA" id="ARBA00004141"/>
    </source>
</evidence>
<proteinExistence type="predicted"/>
<dbReference type="InterPro" id="IPR052527">
    <property type="entry name" value="Metal_cation-efflux_comp"/>
</dbReference>
<name>A0A0Z8CG88_STRSU</name>
<comment type="subcellular location">
    <subcellularLocation>
        <location evidence="1">Membrane</location>
        <topology evidence="1">Multi-pass membrane protein</topology>
    </subcellularLocation>
</comment>
<dbReference type="InterPro" id="IPR007269">
    <property type="entry name" value="ICMT_MeTrfase"/>
</dbReference>
<keyword evidence="3 5" id="KW-1133">Transmembrane helix</keyword>
<evidence type="ECO:0000256" key="2">
    <source>
        <dbReference type="ARBA" id="ARBA00022692"/>
    </source>
</evidence>
<accession>A0A0Z8CG88</accession>
<protein>
    <submittedName>
        <fullName evidence="6">Isoprenylcysteine carboxyl methyltransferase</fullName>
    </submittedName>
</protein>
<organism evidence="6 7">
    <name type="scientific">Streptococcus suis</name>
    <dbReference type="NCBI Taxonomy" id="1307"/>
    <lineage>
        <taxon>Bacteria</taxon>
        <taxon>Bacillati</taxon>
        <taxon>Bacillota</taxon>
        <taxon>Bacilli</taxon>
        <taxon>Lactobacillales</taxon>
        <taxon>Streptococcaceae</taxon>
        <taxon>Streptococcus</taxon>
    </lineage>
</organism>
<dbReference type="Pfam" id="PF04140">
    <property type="entry name" value="ICMT"/>
    <property type="match status" value="1"/>
</dbReference>
<dbReference type="PANTHER" id="PTHR43847">
    <property type="entry name" value="BLL3993 PROTEIN"/>
    <property type="match status" value="1"/>
</dbReference>
<feature type="transmembrane region" description="Helical" evidence="5">
    <location>
        <begin position="128"/>
        <end position="153"/>
    </location>
</feature>
<evidence type="ECO:0000256" key="3">
    <source>
        <dbReference type="ARBA" id="ARBA00022989"/>
    </source>
</evidence>
<dbReference type="RefSeq" id="WP_044669085.1">
    <property type="nucleotide sequence ID" value="NZ_CEDJ01000003.1"/>
</dbReference>
<dbReference type="GO" id="GO:0004671">
    <property type="term" value="F:protein C-terminal S-isoprenylcysteine carboxyl O-methyltransferase activity"/>
    <property type="evidence" value="ECO:0007669"/>
    <property type="project" value="InterPro"/>
</dbReference>
<keyword evidence="2 5" id="KW-0812">Transmembrane</keyword>
<evidence type="ECO:0000256" key="4">
    <source>
        <dbReference type="ARBA" id="ARBA00023136"/>
    </source>
</evidence>
<evidence type="ECO:0000313" key="6">
    <source>
        <dbReference type="EMBL" id="CYU24744.1"/>
    </source>
</evidence>
<keyword evidence="4 5" id="KW-0472">Membrane</keyword>
<gene>
    <name evidence="6" type="ORF">ERS132393_00008</name>
</gene>
<dbReference type="GO" id="GO:0032259">
    <property type="term" value="P:methylation"/>
    <property type="evidence" value="ECO:0007669"/>
    <property type="project" value="UniProtKB-KW"/>
</dbReference>
<keyword evidence="6" id="KW-0489">Methyltransferase</keyword>
<evidence type="ECO:0000313" key="7">
    <source>
        <dbReference type="Proteomes" id="UP000072530"/>
    </source>
</evidence>
<dbReference type="AlphaFoldDB" id="A0A0Z8CG88"/>
<dbReference type="GO" id="GO:0016020">
    <property type="term" value="C:membrane"/>
    <property type="evidence" value="ECO:0007669"/>
    <property type="project" value="UniProtKB-SubCell"/>
</dbReference>
<dbReference type="PANTHER" id="PTHR43847:SF1">
    <property type="entry name" value="BLL3993 PROTEIN"/>
    <property type="match status" value="1"/>
</dbReference>
<feature type="transmembrane region" description="Helical" evidence="5">
    <location>
        <begin position="40"/>
        <end position="60"/>
    </location>
</feature>
<reference evidence="6 7" key="1">
    <citation type="submission" date="2016-02" db="EMBL/GenBank/DDBJ databases">
        <authorList>
            <consortium name="Pathogen Informatics"/>
        </authorList>
    </citation>
    <scope>NUCLEOTIDE SEQUENCE [LARGE SCALE GENOMIC DNA]</scope>
    <source>
        <strain evidence="6 7">LSS31</strain>
    </source>
</reference>
<dbReference type="Gene3D" id="1.20.120.1630">
    <property type="match status" value="1"/>
</dbReference>
<dbReference type="Proteomes" id="UP000072530">
    <property type="component" value="Unassembled WGS sequence"/>
</dbReference>